<organism evidence="4 5">
    <name type="scientific">Alloacidobacterium dinghuense</name>
    <dbReference type="NCBI Taxonomy" id="2763107"/>
    <lineage>
        <taxon>Bacteria</taxon>
        <taxon>Pseudomonadati</taxon>
        <taxon>Acidobacteriota</taxon>
        <taxon>Terriglobia</taxon>
        <taxon>Terriglobales</taxon>
        <taxon>Acidobacteriaceae</taxon>
        <taxon>Alloacidobacterium</taxon>
    </lineage>
</organism>
<dbReference type="CDD" id="cd12797">
    <property type="entry name" value="M23_peptidase"/>
    <property type="match status" value="1"/>
</dbReference>
<evidence type="ECO:0000256" key="1">
    <source>
        <dbReference type="SAM" id="Coils"/>
    </source>
</evidence>
<evidence type="ECO:0000256" key="2">
    <source>
        <dbReference type="SAM" id="Phobius"/>
    </source>
</evidence>
<dbReference type="SUPFAM" id="SSF51261">
    <property type="entry name" value="Duplicated hybrid motif"/>
    <property type="match status" value="1"/>
</dbReference>
<keyword evidence="1" id="KW-0175">Coiled coil</keyword>
<keyword evidence="2" id="KW-0812">Transmembrane</keyword>
<keyword evidence="5" id="KW-1185">Reference proteome</keyword>
<dbReference type="PANTHER" id="PTHR21666">
    <property type="entry name" value="PEPTIDASE-RELATED"/>
    <property type="match status" value="1"/>
</dbReference>
<dbReference type="FunFam" id="2.70.70.10:FF:000006">
    <property type="entry name" value="M23 family peptidase"/>
    <property type="match status" value="1"/>
</dbReference>
<protein>
    <submittedName>
        <fullName evidence="4">Peptidoglycan DD-metalloendopeptidase family protein</fullName>
    </submittedName>
</protein>
<dbReference type="Gene3D" id="2.70.70.10">
    <property type="entry name" value="Glucose Permease (Domain IIA)"/>
    <property type="match status" value="1"/>
</dbReference>
<evidence type="ECO:0000313" key="5">
    <source>
        <dbReference type="Proteomes" id="UP000515312"/>
    </source>
</evidence>
<dbReference type="Proteomes" id="UP000515312">
    <property type="component" value="Chromosome"/>
</dbReference>
<dbReference type="EMBL" id="CP060394">
    <property type="protein sequence ID" value="QNI31783.1"/>
    <property type="molecule type" value="Genomic_DNA"/>
</dbReference>
<keyword evidence="2" id="KW-1133">Transmembrane helix</keyword>
<dbReference type="KEGG" id="adin:H7849_22505"/>
<gene>
    <name evidence="4" type="ORF">H7849_22505</name>
</gene>
<name>A0A7G8BGW3_9BACT</name>
<sequence length="323" mass="34840">MRKRYYIIFVAREEDGRLRKIPVPLHYAYIFVAAAIVGAFTITGMAGSYSRMLLKTASFNQVRSQHEALRKDYAQLEQVAHEKEVQAASLGSLANEVSALYGLRQNKLTAAKSRITATAPVLSDGPDNFSQQAYSQSFDQLNALRRTALSGQVYQSFGLGTRHPFGSLDDALNLANAPSLWPVVGPVTSSFGEREDPFNGEGAFHAGVDISSTFGEAVRATADGTVEMADRASGYGREIVIDHGFGIKTVYGHLSGFAVTEGQQVTRGQVIGYVGTSGRSTGPHLHYEVRVRNTPVNPHKYLRDTMQQLASTGSSMSAGGGAN</sequence>
<dbReference type="InterPro" id="IPR011055">
    <property type="entry name" value="Dup_hybrid_motif"/>
</dbReference>
<evidence type="ECO:0000313" key="4">
    <source>
        <dbReference type="EMBL" id="QNI31783.1"/>
    </source>
</evidence>
<dbReference type="Pfam" id="PF01551">
    <property type="entry name" value="Peptidase_M23"/>
    <property type="match status" value="1"/>
</dbReference>
<feature type="domain" description="M23ase beta-sheet core" evidence="3">
    <location>
        <begin position="204"/>
        <end position="298"/>
    </location>
</feature>
<accession>A0A7G8BGW3</accession>
<feature type="coiled-coil region" evidence="1">
    <location>
        <begin position="59"/>
        <end position="86"/>
    </location>
</feature>
<dbReference type="InterPro" id="IPR050570">
    <property type="entry name" value="Cell_wall_metabolism_enzyme"/>
</dbReference>
<reference evidence="4 5" key="1">
    <citation type="submission" date="2020-08" db="EMBL/GenBank/DDBJ databases">
        <title>Edaphobacter telluris sp. nov. and Acidobacterium dinghuensis sp. nov., two acidobacteria isolated from forest soil.</title>
        <authorList>
            <person name="Fu J."/>
            <person name="Qiu L."/>
        </authorList>
    </citation>
    <scope>NUCLEOTIDE SEQUENCE [LARGE SCALE GENOMIC DNA]</scope>
    <source>
        <strain evidence="4">4Y35</strain>
    </source>
</reference>
<dbReference type="AlphaFoldDB" id="A0A7G8BGW3"/>
<dbReference type="GO" id="GO:0004222">
    <property type="term" value="F:metalloendopeptidase activity"/>
    <property type="evidence" value="ECO:0007669"/>
    <property type="project" value="TreeGrafter"/>
</dbReference>
<feature type="transmembrane region" description="Helical" evidence="2">
    <location>
        <begin position="27"/>
        <end position="49"/>
    </location>
</feature>
<dbReference type="InterPro" id="IPR016047">
    <property type="entry name" value="M23ase_b-sheet_dom"/>
</dbReference>
<dbReference type="RefSeq" id="WP_186742718.1">
    <property type="nucleotide sequence ID" value="NZ_CP060394.1"/>
</dbReference>
<proteinExistence type="predicted"/>
<evidence type="ECO:0000259" key="3">
    <source>
        <dbReference type="Pfam" id="PF01551"/>
    </source>
</evidence>
<dbReference type="PANTHER" id="PTHR21666:SF270">
    <property type="entry name" value="MUREIN HYDROLASE ACTIVATOR ENVC"/>
    <property type="match status" value="1"/>
</dbReference>
<keyword evidence="2" id="KW-0472">Membrane</keyword>